<dbReference type="PANTHER" id="PTHR10826">
    <property type="entry name" value="COMPLEMENT COMPONENT 1"/>
    <property type="match status" value="1"/>
</dbReference>
<dbReference type="HOGENOM" id="CLU_072692_2_0_1"/>
<dbReference type="Gramene" id="OPUNC08G14040.1">
    <property type="protein sequence ID" value="OPUNC08G14040.1"/>
    <property type="gene ID" value="OPUNC08G14040"/>
</dbReference>
<dbReference type="STRING" id="4537.A0A0E0LV97"/>
<reference evidence="1" key="2">
    <citation type="submission" date="2018-05" db="EMBL/GenBank/DDBJ databases">
        <title>OpunRS2 (Oryza punctata Reference Sequence Version 2).</title>
        <authorList>
            <person name="Zhang J."/>
            <person name="Kudrna D."/>
            <person name="Lee S."/>
            <person name="Talag J."/>
            <person name="Welchert J."/>
            <person name="Wing R.A."/>
        </authorList>
    </citation>
    <scope>NUCLEOTIDE SEQUENCE [LARGE SCALE GENOMIC DNA]</scope>
</reference>
<keyword evidence="2" id="KW-1185">Reference proteome</keyword>
<dbReference type="PANTHER" id="PTHR10826:SF36">
    <property type="entry name" value="OS08G0439900 PROTEIN"/>
    <property type="match status" value="1"/>
</dbReference>
<name>A0A0E0LV97_ORYPU</name>
<evidence type="ECO:0000313" key="2">
    <source>
        <dbReference type="Proteomes" id="UP000026962"/>
    </source>
</evidence>
<dbReference type="eggNOG" id="KOG2536">
    <property type="taxonomic scope" value="Eukaryota"/>
</dbReference>
<dbReference type="InterPro" id="IPR003428">
    <property type="entry name" value="MAM33"/>
</dbReference>
<dbReference type="OMA" id="YINEMRH"/>
<reference evidence="1" key="1">
    <citation type="submission" date="2015-04" db="UniProtKB">
        <authorList>
            <consortium name="EnsemblPlants"/>
        </authorList>
    </citation>
    <scope>IDENTIFICATION</scope>
</reference>
<proteinExistence type="predicted"/>
<dbReference type="Proteomes" id="UP000026962">
    <property type="component" value="Chromosome 8"/>
</dbReference>
<dbReference type="Gramene" id="OPUNC08G14040.2">
    <property type="protein sequence ID" value="OPUNC08G14040.2"/>
    <property type="gene ID" value="OPUNC08G14040"/>
</dbReference>
<dbReference type="SUPFAM" id="SSF54529">
    <property type="entry name" value="Mitochondrial glycoprotein MAM33-like"/>
    <property type="match status" value="1"/>
</dbReference>
<dbReference type="EnsemblPlants" id="OPUNC08G14040.2">
    <property type="protein sequence ID" value="OPUNC08G14040.2"/>
    <property type="gene ID" value="OPUNC08G14040"/>
</dbReference>
<dbReference type="EnsemblPlants" id="OPUNC08G14040.1">
    <property type="protein sequence ID" value="OPUNC08G14040.1"/>
    <property type="gene ID" value="OPUNC08G14040"/>
</dbReference>
<dbReference type="Pfam" id="PF02330">
    <property type="entry name" value="MAM33"/>
    <property type="match status" value="1"/>
</dbReference>
<evidence type="ECO:0000313" key="1">
    <source>
        <dbReference type="EnsemblPlants" id="OPUNC08G14040.2"/>
    </source>
</evidence>
<dbReference type="Gene3D" id="3.10.280.10">
    <property type="entry name" value="Mitochondrial glycoprotein"/>
    <property type="match status" value="1"/>
</dbReference>
<dbReference type="FunFam" id="3.10.280.10:FF:000003">
    <property type="entry name" value="Mitochondrial glycoprotein"/>
    <property type="match status" value="1"/>
</dbReference>
<dbReference type="GO" id="GO:0005759">
    <property type="term" value="C:mitochondrial matrix"/>
    <property type="evidence" value="ECO:0007669"/>
    <property type="project" value="InterPro"/>
</dbReference>
<protein>
    <submittedName>
        <fullName evidence="1">Uncharacterized protein</fullName>
    </submittedName>
</protein>
<dbReference type="InterPro" id="IPR036561">
    <property type="entry name" value="MAM33_sf"/>
</dbReference>
<sequence>MARRLLHLRAHVAGLSQRFAPRLLPSRPYISDMRRSAFSDHLLRSLRSEISSCRAPSPPPSAAPFAVDDRPGEQWIRLRRAFGGGDDDDDEEEEVRVDATMVDGATAPTRSGEVAEDAAGPQLRMHISVNVEVIKAVRPDLALTFECSAWPDEMEVERVYPVHRGGPVATQQYMGRQFSELDDEMQSAVHDYLEHRGVNDELAAFLHSYMENKEQTELVRWFKNMECFIKREAISSRRF</sequence>
<organism evidence="1">
    <name type="scientific">Oryza punctata</name>
    <name type="common">Red rice</name>
    <dbReference type="NCBI Taxonomy" id="4537"/>
    <lineage>
        <taxon>Eukaryota</taxon>
        <taxon>Viridiplantae</taxon>
        <taxon>Streptophyta</taxon>
        <taxon>Embryophyta</taxon>
        <taxon>Tracheophyta</taxon>
        <taxon>Spermatophyta</taxon>
        <taxon>Magnoliopsida</taxon>
        <taxon>Liliopsida</taxon>
        <taxon>Poales</taxon>
        <taxon>Poaceae</taxon>
        <taxon>BOP clade</taxon>
        <taxon>Oryzoideae</taxon>
        <taxon>Oryzeae</taxon>
        <taxon>Oryzinae</taxon>
        <taxon>Oryza</taxon>
    </lineage>
</organism>
<dbReference type="AlphaFoldDB" id="A0A0E0LV97"/>
<accession>A0A0E0LV97</accession>